<dbReference type="OrthoDB" id="8902678at2"/>
<evidence type="ECO:0000313" key="2">
    <source>
        <dbReference type="EMBL" id="SLN13233.1"/>
    </source>
</evidence>
<keyword evidence="3" id="KW-1185">Reference proteome</keyword>
<name>A0A1X6Y841_9RHOB</name>
<dbReference type="AlphaFoldDB" id="A0A1X6Y841"/>
<sequence length="250" mass="28011">MTRDIRNPAELRRMFGANLRRLAQQYSSVSELCRQLGINRTQFNRYLGGESFPRPDVLDRICRFFEVDARILLRPLDEIDRAPAHPAAAALSDFLGSGPTTLTENLFPAGFYYATETELDEPQPSRHRLFQARRLPQCTIVRGYEPHPVMPGLPPAEREIQGIAACAGRQIYILMSCRASQNSRIYLVTRGTDENADRWRGVAICLSKTTASATTMRRILLRHLGEDPGAVLAAARTARHSERPAPQPVG</sequence>
<dbReference type="Proteomes" id="UP000193778">
    <property type="component" value="Unassembled WGS sequence"/>
</dbReference>
<dbReference type="CDD" id="cd00093">
    <property type="entry name" value="HTH_XRE"/>
    <property type="match status" value="1"/>
</dbReference>
<evidence type="ECO:0000313" key="3">
    <source>
        <dbReference type="Proteomes" id="UP000193778"/>
    </source>
</evidence>
<dbReference type="Pfam" id="PF13560">
    <property type="entry name" value="HTH_31"/>
    <property type="match status" value="1"/>
</dbReference>
<dbReference type="GO" id="GO:0003677">
    <property type="term" value="F:DNA binding"/>
    <property type="evidence" value="ECO:0007669"/>
    <property type="project" value="InterPro"/>
</dbReference>
<proteinExistence type="predicted"/>
<gene>
    <name evidence="2" type="ORF">RUM8411_00281</name>
</gene>
<dbReference type="Gene3D" id="1.10.260.40">
    <property type="entry name" value="lambda repressor-like DNA-binding domains"/>
    <property type="match status" value="1"/>
</dbReference>
<dbReference type="SUPFAM" id="SSF47413">
    <property type="entry name" value="lambda repressor-like DNA-binding domains"/>
    <property type="match status" value="1"/>
</dbReference>
<dbReference type="InterPro" id="IPR001387">
    <property type="entry name" value="Cro/C1-type_HTH"/>
</dbReference>
<dbReference type="PROSITE" id="PS50943">
    <property type="entry name" value="HTH_CROC1"/>
    <property type="match status" value="1"/>
</dbReference>
<protein>
    <submittedName>
        <fullName evidence="2">Helix-turn-helix domain protein</fullName>
    </submittedName>
</protein>
<accession>A0A1X6Y841</accession>
<feature type="domain" description="HTH cro/C1-type" evidence="1">
    <location>
        <begin position="28"/>
        <end position="72"/>
    </location>
</feature>
<dbReference type="EMBL" id="FWFP01000001">
    <property type="protein sequence ID" value="SLN13233.1"/>
    <property type="molecule type" value="Genomic_DNA"/>
</dbReference>
<organism evidence="2 3">
    <name type="scientific">Ruegeria meonggei</name>
    <dbReference type="NCBI Taxonomy" id="1446476"/>
    <lineage>
        <taxon>Bacteria</taxon>
        <taxon>Pseudomonadati</taxon>
        <taxon>Pseudomonadota</taxon>
        <taxon>Alphaproteobacteria</taxon>
        <taxon>Rhodobacterales</taxon>
        <taxon>Roseobacteraceae</taxon>
        <taxon>Ruegeria</taxon>
    </lineage>
</organism>
<dbReference type="InterPro" id="IPR010982">
    <property type="entry name" value="Lambda_DNA-bd_dom_sf"/>
</dbReference>
<evidence type="ECO:0000259" key="1">
    <source>
        <dbReference type="PROSITE" id="PS50943"/>
    </source>
</evidence>
<dbReference type="RefSeq" id="WP_085820841.1">
    <property type="nucleotide sequence ID" value="NZ_FWFP01000001.1"/>
</dbReference>
<reference evidence="3" key="1">
    <citation type="submission" date="2017-03" db="EMBL/GenBank/DDBJ databases">
        <authorList>
            <person name="Rodrigo-Torres L."/>
            <person name="Arahal R.D."/>
            <person name="Lucena T."/>
        </authorList>
    </citation>
    <scope>NUCLEOTIDE SEQUENCE [LARGE SCALE GENOMIC DNA]</scope>
    <source>
        <strain evidence="3">CECT 8411</strain>
    </source>
</reference>
<dbReference type="SMART" id="SM00530">
    <property type="entry name" value="HTH_XRE"/>
    <property type="match status" value="1"/>
</dbReference>